<proteinExistence type="predicted"/>
<dbReference type="Proteomes" id="UP001597371">
    <property type="component" value="Unassembled WGS sequence"/>
</dbReference>
<evidence type="ECO:0008006" key="4">
    <source>
        <dbReference type="Google" id="ProtNLM"/>
    </source>
</evidence>
<evidence type="ECO:0000313" key="2">
    <source>
        <dbReference type="EMBL" id="MFD2237095.1"/>
    </source>
</evidence>
<dbReference type="EMBL" id="JBHUIJ010000006">
    <property type="protein sequence ID" value="MFD2237095.1"/>
    <property type="molecule type" value="Genomic_DNA"/>
</dbReference>
<dbReference type="RefSeq" id="WP_209736766.1">
    <property type="nucleotide sequence ID" value="NZ_CP072611.1"/>
</dbReference>
<reference evidence="3" key="1">
    <citation type="journal article" date="2019" name="Int. J. Syst. Evol. Microbiol.">
        <title>The Global Catalogue of Microorganisms (GCM) 10K type strain sequencing project: providing services to taxonomists for standard genome sequencing and annotation.</title>
        <authorList>
            <consortium name="The Broad Institute Genomics Platform"/>
            <consortium name="The Broad Institute Genome Sequencing Center for Infectious Disease"/>
            <person name="Wu L."/>
            <person name="Ma J."/>
        </authorList>
    </citation>
    <scope>NUCLEOTIDE SEQUENCE [LARGE SCALE GENOMIC DNA]</scope>
    <source>
        <strain evidence="3">ZS-35-S2</strain>
    </source>
</reference>
<feature type="region of interest" description="Disordered" evidence="1">
    <location>
        <begin position="20"/>
        <end position="57"/>
    </location>
</feature>
<sequence>MTKETAAEIAKRKREERLAERLRENLRRRKAQARARPAPAEGARDEPPAPQGEDDAG</sequence>
<gene>
    <name evidence="2" type="ORF">ACFSKQ_06380</name>
</gene>
<comment type="caution">
    <text evidence="2">The sequence shown here is derived from an EMBL/GenBank/DDBJ whole genome shotgun (WGS) entry which is preliminary data.</text>
</comment>
<protein>
    <recommendedName>
        <fullName evidence="4">DUF4169 domain-containing protein</fullName>
    </recommendedName>
</protein>
<keyword evidence="3" id="KW-1185">Reference proteome</keyword>
<evidence type="ECO:0000313" key="3">
    <source>
        <dbReference type="Proteomes" id="UP001597371"/>
    </source>
</evidence>
<organism evidence="2 3">
    <name type="scientific">Aureimonas populi</name>
    <dbReference type="NCBI Taxonomy" id="1701758"/>
    <lineage>
        <taxon>Bacteria</taxon>
        <taxon>Pseudomonadati</taxon>
        <taxon>Pseudomonadota</taxon>
        <taxon>Alphaproteobacteria</taxon>
        <taxon>Hyphomicrobiales</taxon>
        <taxon>Aurantimonadaceae</taxon>
        <taxon>Aureimonas</taxon>
    </lineage>
</organism>
<name>A0ABW5CIG7_9HYPH</name>
<accession>A0ABW5CIG7</accession>
<evidence type="ECO:0000256" key="1">
    <source>
        <dbReference type="SAM" id="MobiDB-lite"/>
    </source>
</evidence>